<dbReference type="Proteomes" id="UP001201812">
    <property type="component" value="Unassembled WGS sequence"/>
</dbReference>
<evidence type="ECO:0000259" key="5">
    <source>
        <dbReference type="PROSITE" id="PS50865"/>
    </source>
</evidence>
<protein>
    <submittedName>
        <fullName evidence="6">MYND finger domain-containing protein</fullName>
    </submittedName>
</protein>
<proteinExistence type="predicted"/>
<dbReference type="SUPFAM" id="SSF82199">
    <property type="entry name" value="SET domain"/>
    <property type="match status" value="1"/>
</dbReference>
<dbReference type="Gene3D" id="6.10.140.2220">
    <property type="match status" value="1"/>
</dbReference>
<dbReference type="Gene3D" id="2.170.270.10">
    <property type="entry name" value="SET domain"/>
    <property type="match status" value="1"/>
</dbReference>
<feature type="domain" description="MYND-type" evidence="5">
    <location>
        <begin position="32"/>
        <end position="73"/>
    </location>
</feature>
<organism evidence="6 7">
    <name type="scientific">Ditylenchus destructor</name>
    <dbReference type="NCBI Taxonomy" id="166010"/>
    <lineage>
        <taxon>Eukaryota</taxon>
        <taxon>Metazoa</taxon>
        <taxon>Ecdysozoa</taxon>
        <taxon>Nematoda</taxon>
        <taxon>Chromadorea</taxon>
        <taxon>Rhabditida</taxon>
        <taxon>Tylenchina</taxon>
        <taxon>Tylenchomorpha</taxon>
        <taxon>Sphaerularioidea</taxon>
        <taxon>Anguinidae</taxon>
        <taxon>Anguininae</taxon>
        <taxon>Ditylenchus</taxon>
    </lineage>
</organism>
<dbReference type="PROSITE" id="PS50865">
    <property type="entry name" value="ZF_MYND_2"/>
    <property type="match status" value="1"/>
</dbReference>
<dbReference type="InterPro" id="IPR002893">
    <property type="entry name" value="Znf_MYND"/>
</dbReference>
<dbReference type="AlphaFoldDB" id="A0AAD4MYX6"/>
<evidence type="ECO:0000256" key="3">
    <source>
        <dbReference type="ARBA" id="ARBA00022833"/>
    </source>
</evidence>
<name>A0AAD4MYX6_9BILA</name>
<dbReference type="InterPro" id="IPR046341">
    <property type="entry name" value="SET_dom_sf"/>
</dbReference>
<keyword evidence="3" id="KW-0862">Zinc</keyword>
<keyword evidence="7" id="KW-1185">Reference proteome</keyword>
<dbReference type="GO" id="GO:0005634">
    <property type="term" value="C:nucleus"/>
    <property type="evidence" value="ECO:0007669"/>
    <property type="project" value="TreeGrafter"/>
</dbReference>
<dbReference type="GO" id="GO:0008270">
    <property type="term" value="F:zinc ion binding"/>
    <property type="evidence" value="ECO:0007669"/>
    <property type="project" value="UniProtKB-KW"/>
</dbReference>
<comment type="caution">
    <text evidence="6">The sequence shown here is derived from an EMBL/GenBank/DDBJ whole genome shotgun (WGS) entry which is preliminary data.</text>
</comment>
<evidence type="ECO:0000256" key="4">
    <source>
        <dbReference type="PROSITE-ProRule" id="PRU00134"/>
    </source>
</evidence>
<dbReference type="PROSITE" id="PS01360">
    <property type="entry name" value="ZF_MYND_1"/>
    <property type="match status" value="1"/>
</dbReference>
<evidence type="ECO:0000313" key="7">
    <source>
        <dbReference type="Proteomes" id="UP001201812"/>
    </source>
</evidence>
<dbReference type="Pfam" id="PF01753">
    <property type="entry name" value="zf-MYND"/>
    <property type="match status" value="1"/>
</dbReference>
<dbReference type="Gene3D" id="1.25.40.10">
    <property type="entry name" value="Tetratricopeptide repeat domain"/>
    <property type="match status" value="1"/>
</dbReference>
<dbReference type="EMBL" id="JAKKPZ010000051">
    <property type="protein sequence ID" value="KAI1705998.1"/>
    <property type="molecule type" value="Genomic_DNA"/>
</dbReference>
<sequence length="471" mass="54552">MEPSLETSCERTRLFDSPFVTILHNTKVNGYCSNCFLPPSDGKKLMACAACTFARYCSKECQRLAWKVHKAECRRLKQVFPNLPMTEVMFLSRCIDKVLFLEENGDKYNWEKERKFTELVSHSEEIRKDEERYAHFEKIYAKMAHFRKEEMIGKEKLFDIFCKVTINSHGIQTISGQDLGLSLCLGVSKYDHSCRPNCSMIFDGGRVYIRPLMSEANPWDTKNCYISYTDVGRSRYRRQKELKSKWYFDCRCDRCCDPADDILTCIKCPNSKCDGALITHETAGPTMIACSKCKAVAEEEYVSRGQETMRNLADKYTVDSDPEELKKILEGAESILHPTNVYISRLKTAMFHLTGTLQNKIPEIQQSIFETYRLCLPNANREHGFELLQKCRSLIENGLRKDALPYAFDAMCIFEVVYGMGHPYYLQTLALWTYLEKEPNKKDEELFALMEFKSDKPIDMSQIITLRESPV</sequence>
<accession>A0AAD4MYX6</accession>
<dbReference type="InterPro" id="IPR011990">
    <property type="entry name" value="TPR-like_helical_dom_sf"/>
</dbReference>
<dbReference type="InterPro" id="IPR050869">
    <property type="entry name" value="H3K4_H4K5_MeTrfase"/>
</dbReference>
<gene>
    <name evidence="6" type="ORF">DdX_13225</name>
</gene>
<evidence type="ECO:0000313" key="6">
    <source>
        <dbReference type="EMBL" id="KAI1705998.1"/>
    </source>
</evidence>
<dbReference type="SUPFAM" id="SSF144232">
    <property type="entry name" value="HIT/MYND zinc finger-like"/>
    <property type="match status" value="1"/>
</dbReference>
<evidence type="ECO:0000256" key="1">
    <source>
        <dbReference type="ARBA" id="ARBA00022723"/>
    </source>
</evidence>
<dbReference type="PANTHER" id="PTHR12197">
    <property type="entry name" value="HISTONE-LYSINE N-METHYLTRANSFERASE SMYD"/>
    <property type="match status" value="1"/>
</dbReference>
<keyword evidence="1" id="KW-0479">Metal-binding</keyword>
<evidence type="ECO:0000256" key="2">
    <source>
        <dbReference type="ARBA" id="ARBA00022771"/>
    </source>
</evidence>
<dbReference type="PANTHER" id="PTHR12197:SF300">
    <property type="entry name" value="HISTONE-LYSINE N-METHYLTRANSFERASE SET-18"/>
    <property type="match status" value="1"/>
</dbReference>
<keyword evidence="2 4" id="KW-0863">Zinc-finger</keyword>
<reference evidence="6" key="1">
    <citation type="submission" date="2022-01" db="EMBL/GenBank/DDBJ databases">
        <title>Genome Sequence Resource for Two Populations of Ditylenchus destructor, the Migratory Endoparasitic Phytonematode.</title>
        <authorList>
            <person name="Zhang H."/>
            <person name="Lin R."/>
            <person name="Xie B."/>
        </authorList>
    </citation>
    <scope>NUCLEOTIDE SEQUENCE</scope>
    <source>
        <strain evidence="6">BazhouSP</strain>
    </source>
</reference>